<keyword evidence="3" id="KW-1185">Reference proteome</keyword>
<feature type="transmembrane region" description="Helical" evidence="1">
    <location>
        <begin position="309"/>
        <end position="330"/>
    </location>
</feature>
<keyword evidence="1" id="KW-1133">Transmembrane helix</keyword>
<accession>A0ABQ1PE52</accession>
<sequence>MPMAKMTVVLLPLGVALELGALLSQVAWLSWLAALAFLGYFMLHFRRLNPYPRWLGIVTLAVLVATVLSPRTDASLWPKLASSAAYYTSFLGALGLMQLLAKRLPQLSELHKALLSGSKVVLYPRYVLTAGSIGSILNFGMMNLLCGTLATHLRRYPLTDLQRREGLRSVMVTTLRGFALVPLLAPTSVTIAIISREMPSLSWSAMVPYGAVAAVMMILVGWRRETRGLLALRDDIGDSTRAEGMWGLLGGSLLGLMLIGLLAWQTVLSAPQSAMLLVPVGVTLYLLWRDRSPRQALDEIADNMSSMHNEMFIFGCAALLGGALGAIAPLEEIAAWLAAEPKYNLLLAVVSLFSTITLAVIGVAPIVSLSLIAGLLSQLALLGVPIMTPAVGLMCGFSLAMICSPFGPSTLILARYSGETPFRVAFGWNGRFVASVMPLLLLLLFGTYWWHS</sequence>
<gene>
    <name evidence="2" type="ORF">GCM10007418_13700</name>
</gene>
<feature type="transmembrane region" description="Helical" evidence="1">
    <location>
        <begin position="126"/>
        <end position="153"/>
    </location>
</feature>
<evidence type="ECO:0000313" key="2">
    <source>
        <dbReference type="EMBL" id="GGC95392.1"/>
    </source>
</evidence>
<reference evidence="3" key="1">
    <citation type="journal article" date="2019" name="Int. J. Syst. Evol. Microbiol.">
        <title>The Global Catalogue of Microorganisms (GCM) 10K type strain sequencing project: providing services to taxonomists for standard genome sequencing and annotation.</title>
        <authorList>
            <consortium name="The Broad Institute Genomics Platform"/>
            <consortium name="The Broad Institute Genome Sequencing Center for Infectious Disease"/>
            <person name="Wu L."/>
            <person name="Ma J."/>
        </authorList>
    </citation>
    <scope>NUCLEOTIDE SEQUENCE [LARGE SCALE GENOMIC DNA]</scope>
    <source>
        <strain evidence="3">CGMCC 1.12482</strain>
    </source>
</reference>
<feature type="transmembrane region" description="Helical" evidence="1">
    <location>
        <begin position="270"/>
        <end position="288"/>
    </location>
</feature>
<proteinExistence type="predicted"/>
<dbReference type="EMBL" id="BMFF01000002">
    <property type="protein sequence ID" value="GGC95392.1"/>
    <property type="molecule type" value="Genomic_DNA"/>
</dbReference>
<organism evidence="2 3">
    <name type="scientific">Halopseudomonas salina</name>
    <dbReference type="NCBI Taxonomy" id="1323744"/>
    <lineage>
        <taxon>Bacteria</taxon>
        <taxon>Pseudomonadati</taxon>
        <taxon>Pseudomonadota</taxon>
        <taxon>Gammaproteobacteria</taxon>
        <taxon>Pseudomonadales</taxon>
        <taxon>Pseudomonadaceae</taxon>
        <taxon>Halopseudomonas</taxon>
    </lineage>
</organism>
<dbReference type="RefSeq" id="WP_223825361.1">
    <property type="nucleotide sequence ID" value="NZ_BMFF01000002.1"/>
</dbReference>
<feature type="transmembrane region" description="Helical" evidence="1">
    <location>
        <begin position="174"/>
        <end position="195"/>
    </location>
</feature>
<comment type="caution">
    <text evidence="2">The sequence shown here is derived from an EMBL/GenBank/DDBJ whole genome shotgun (WGS) entry which is preliminary data.</text>
</comment>
<feature type="transmembrane region" description="Helical" evidence="1">
    <location>
        <begin position="379"/>
        <end position="402"/>
    </location>
</feature>
<feature type="transmembrane region" description="Helical" evidence="1">
    <location>
        <begin position="345"/>
        <end position="367"/>
    </location>
</feature>
<keyword evidence="1" id="KW-0472">Membrane</keyword>
<keyword evidence="1" id="KW-0812">Transmembrane</keyword>
<dbReference type="Proteomes" id="UP000638188">
    <property type="component" value="Unassembled WGS sequence"/>
</dbReference>
<protein>
    <submittedName>
        <fullName evidence="2">Uncharacterized protein</fullName>
    </submittedName>
</protein>
<feature type="transmembrane region" description="Helical" evidence="1">
    <location>
        <begin position="80"/>
        <end position="101"/>
    </location>
</feature>
<feature type="transmembrane region" description="Helical" evidence="1">
    <location>
        <begin position="432"/>
        <end position="450"/>
    </location>
</feature>
<name>A0ABQ1PE52_9GAMM</name>
<evidence type="ECO:0000313" key="3">
    <source>
        <dbReference type="Proteomes" id="UP000638188"/>
    </source>
</evidence>
<feature type="transmembrane region" description="Helical" evidence="1">
    <location>
        <begin position="51"/>
        <end position="68"/>
    </location>
</feature>
<feature type="transmembrane region" description="Helical" evidence="1">
    <location>
        <begin position="243"/>
        <end position="264"/>
    </location>
</feature>
<evidence type="ECO:0000256" key="1">
    <source>
        <dbReference type="SAM" id="Phobius"/>
    </source>
</evidence>
<feature type="transmembrane region" description="Helical" evidence="1">
    <location>
        <begin position="201"/>
        <end position="222"/>
    </location>
</feature>